<keyword evidence="8" id="KW-0472">Membrane</keyword>
<dbReference type="InterPro" id="IPR003413">
    <property type="entry name" value="T2SS_GspI_C"/>
</dbReference>
<comment type="subcellular location">
    <subcellularLocation>
        <location evidence="1 9">Cell inner membrane</location>
        <topology evidence="1 9">Single-pass membrane protein</topology>
    </subcellularLocation>
</comment>
<protein>
    <recommendedName>
        <fullName evidence="9">Type II secretion system protein I</fullName>
        <shortName evidence="9">T2SS minor pseudopilin I</shortName>
    </recommendedName>
</protein>
<dbReference type="InterPro" id="IPR010052">
    <property type="entry name" value="T2SS_protein-GspI"/>
</dbReference>
<dbReference type="Pfam" id="PF02501">
    <property type="entry name" value="T2SSI"/>
    <property type="match status" value="1"/>
</dbReference>
<evidence type="ECO:0000256" key="7">
    <source>
        <dbReference type="ARBA" id="ARBA00022989"/>
    </source>
</evidence>
<dbReference type="SUPFAM" id="SSF54523">
    <property type="entry name" value="Pili subunits"/>
    <property type="match status" value="1"/>
</dbReference>
<evidence type="ECO:0000256" key="2">
    <source>
        <dbReference type="ARBA" id="ARBA00008358"/>
    </source>
</evidence>
<keyword evidence="6" id="KW-0812">Transmembrane</keyword>
<keyword evidence="4 9" id="KW-0488">Methylation</keyword>
<dbReference type="Gene3D" id="3.30.1300.30">
    <property type="entry name" value="GSPII I/J protein-like"/>
    <property type="match status" value="1"/>
</dbReference>
<evidence type="ECO:0000256" key="8">
    <source>
        <dbReference type="ARBA" id="ARBA00023136"/>
    </source>
</evidence>
<evidence type="ECO:0000256" key="9">
    <source>
        <dbReference type="RuleBase" id="RU368030"/>
    </source>
</evidence>
<dbReference type="InterPro" id="IPR012902">
    <property type="entry name" value="N_methyl_site"/>
</dbReference>
<dbReference type="Proteomes" id="UP000252915">
    <property type="component" value="Unassembled WGS sequence"/>
</dbReference>
<dbReference type="NCBIfam" id="TIGR02532">
    <property type="entry name" value="IV_pilin_GFxxxE"/>
    <property type="match status" value="1"/>
</dbReference>
<evidence type="ECO:0000256" key="1">
    <source>
        <dbReference type="ARBA" id="ARBA00004377"/>
    </source>
</evidence>
<evidence type="ECO:0000313" key="11">
    <source>
        <dbReference type="EMBL" id="RCL44712.1"/>
    </source>
</evidence>
<evidence type="ECO:0000256" key="5">
    <source>
        <dbReference type="ARBA" id="ARBA00022519"/>
    </source>
</evidence>
<evidence type="ECO:0000256" key="3">
    <source>
        <dbReference type="ARBA" id="ARBA00022475"/>
    </source>
</evidence>
<keyword evidence="3" id="KW-1003">Cell membrane</keyword>
<comment type="subunit">
    <text evidence="9">Type II secretion is composed of four main components: the outer membrane complex, the inner membrane complex, the cytoplasmic secretion ATPase and the periplasm-spanning pseudopilus.</text>
</comment>
<gene>
    <name evidence="11" type="primary">gspI</name>
    <name evidence="11" type="ORF">DBW92_02525</name>
</gene>
<comment type="similarity">
    <text evidence="2 9">Belongs to the GSP I family.</text>
</comment>
<evidence type="ECO:0000256" key="4">
    <source>
        <dbReference type="ARBA" id="ARBA00022481"/>
    </source>
</evidence>
<dbReference type="GO" id="GO:0015628">
    <property type="term" value="P:protein secretion by the type II secretion system"/>
    <property type="evidence" value="ECO:0007669"/>
    <property type="project" value="UniProtKB-UniRule"/>
</dbReference>
<dbReference type="NCBIfam" id="TIGR01707">
    <property type="entry name" value="gspI"/>
    <property type="match status" value="1"/>
</dbReference>
<dbReference type="AlphaFoldDB" id="A0A368C6Q0"/>
<dbReference type="GO" id="GO:0005886">
    <property type="term" value="C:plasma membrane"/>
    <property type="evidence" value="ECO:0007669"/>
    <property type="project" value="UniProtKB-SubCell"/>
</dbReference>
<evidence type="ECO:0000259" key="10">
    <source>
        <dbReference type="Pfam" id="PF02501"/>
    </source>
</evidence>
<reference evidence="11 12" key="1">
    <citation type="journal article" date="2018" name="Microbiome">
        <title>Fine metagenomic profile of the Mediterranean stratified and mixed water columns revealed by assembly and recruitment.</title>
        <authorList>
            <person name="Haro-Moreno J.M."/>
            <person name="Lopez-Perez M."/>
            <person name="De La Torre J.R."/>
            <person name="Picazo A."/>
            <person name="Camacho A."/>
            <person name="Rodriguez-Valera F."/>
        </authorList>
    </citation>
    <scope>NUCLEOTIDE SEQUENCE [LARGE SCALE GENOMIC DNA]</scope>
    <source>
        <strain evidence="11">MED-G78</strain>
    </source>
</reference>
<name>A0A368C6Q0_9GAMM</name>
<dbReference type="GO" id="GO:0015627">
    <property type="term" value="C:type II protein secretion system complex"/>
    <property type="evidence" value="ECO:0007669"/>
    <property type="project" value="UniProtKB-UniRule"/>
</dbReference>
<dbReference type="PROSITE" id="PS00409">
    <property type="entry name" value="PROKAR_NTER_METHYL"/>
    <property type="match status" value="1"/>
</dbReference>
<evidence type="ECO:0000256" key="6">
    <source>
        <dbReference type="ARBA" id="ARBA00022692"/>
    </source>
</evidence>
<comment type="caution">
    <text evidence="11">The sequence shown here is derived from an EMBL/GenBank/DDBJ whole genome shotgun (WGS) entry which is preliminary data.</text>
</comment>
<comment type="function">
    <text evidence="9">Component of the type II secretion system required for the energy-dependent secretion of extracellular factors such as proteases and toxins from the periplasm.</text>
</comment>
<sequence>MEKLKMKLNLNKGFSLLEVAIALLILSTSVIAIFQVISSTTISTYELEDRYLAREVGTNRVALMNTIDIPKGTGSRDGKVLMAGIEWEWKEEISKGPAINVYEYSILVKKSSSSNYIYEARGYLVKK</sequence>
<dbReference type="EMBL" id="QOPI01000010">
    <property type="protein sequence ID" value="RCL44712.1"/>
    <property type="molecule type" value="Genomic_DNA"/>
</dbReference>
<dbReference type="PANTHER" id="PTHR38779:SF2">
    <property type="entry name" value="TYPE II SECRETION SYSTEM PROTEIN I-RELATED"/>
    <property type="match status" value="1"/>
</dbReference>
<feature type="domain" description="Type II secretion system protein GspI C-terminal" evidence="10">
    <location>
        <begin position="47"/>
        <end position="124"/>
    </location>
</feature>
<keyword evidence="7" id="KW-1133">Transmembrane helix</keyword>
<evidence type="ECO:0000313" key="12">
    <source>
        <dbReference type="Proteomes" id="UP000252915"/>
    </source>
</evidence>
<dbReference type="InterPro" id="IPR045584">
    <property type="entry name" value="Pilin-like"/>
</dbReference>
<accession>A0A368C6Q0</accession>
<comment type="PTM">
    <text evidence="9">Cleaved by prepilin peptidase.</text>
</comment>
<proteinExistence type="inferred from homology"/>
<dbReference type="PANTHER" id="PTHR38779">
    <property type="entry name" value="TYPE II SECRETION SYSTEM PROTEIN I-RELATED"/>
    <property type="match status" value="1"/>
</dbReference>
<keyword evidence="5 9" id="KW-0997">Cell inner membrane</keyword>
<organism evidence="11 12">
    <name type="scientific">SAR86 cluster bacterium</name>
    <dbReference type="NCBI Taxonomy" id="2030880"/>
    <lineage>
        <taxon>Bacteria</taxon>
        <taxon>Pseudomonadati</taxon>
        <taxon>Pseudomonadota</taxon>
        <taxon>Gammaproteobacteria</taxon>
        <taxon>SAR86 cluster</taxon>
    </lineage>
</organism>
<dbReference type="Pfam" id="PF07963">
    <property type="entry name" value="N_methyl"/>
    <property type="match status" value="1"/>
</dbReference>